<dbReference type="PANTHER" id="PTHR30124">
    <property type="entry name" value="MEMBRANE-BOUND LYTIC MUREIN TRANSGLYCOSYLASE A"/>
    <property type="match status" value="1"/>
</dbReference>
<gene>
    <name evidence="8" type="ORF">DQK91_17720</name>
</gene>
<evidence type="ECO:0000256" key="5">
    <source>
        <dbReference type="ARBA" id="ARBA00030918"/>
    </source>
</evidence>
<evidence type="ECO:0000256" key="6">
    <source>
        <dbReference type="SAM" id="SignalP"/>
    </source>
</evidence>
<dbReference type="PIRSF" id="PIRSF019422">
    <property type="entry name" value="MltA"/>
    <property type="match status" value="1"/>
</dbReference>
<evidence type="ECO:0000256" key="4">
    <source>
        <dbReference type="ARBA" id="ARBA00023316"/>
    </source>
</evidence>
<dbReference type="Proteomes" id="UP000434052">
    <property type="component" value="Unassembled WGS sequence"/>
</dbReference>
<reference evidence="8 9" key="1">
    <citation type="submission" date="2018-06" db="EMBL/GenBank/DDBJ databases">
        <title>Complete genome of Desulfovibrio marinus P48SEP.</title>
        <authorList>
            <person name="Crispim J.S."/>
            <person name="Vidigal P.M.P."/>
            <person name="Silva L.C.F."/>
            <person name="Araujo L.C."/>
            <person name="Laguardia C.N."/>
            <person name="Dias R.S."/>
            <person name="Sousa M.P."/>
            <person name="Paula S.O."/>
            <person name="Silva C."/>
        </authorList>
    </citation>
    <scope>NUCLEOTIDE SEQUENCE [LARGE SCALE GENOMIC DNA]</scope>
    <source>
        <strain evidence="8 9">P48SEP</strain>
    </source>
</reference>
<dbReference type="InterPro" id="IPR026044">
    <property type="entry name" value="MltA"/>
</dbReference>
<evidence type="ECO:0000313" key="9">
    <source>
        <dbReference type="Proteomes" id="UP000434052"/>
    </source>
</evidence>
<dbReference type="AlphaFoldDB" id="A0A6P1ZEV4"/>
<dbReference type="PROSITE" id="PS51257">
    <property type="entry name" value="PROKAR_LIPOPROTEIN"/>
    <property type="match status" value="1"/>
</dbReference>
<dbReference type="InterPro" id="IPR036908">
    <property type="entry name" value="RlpA-like_sf"/>
</dbReference>
<feature type="signal peptide" evidence="6">
    <location>
        <begin position="1"/>
        <end position="23"/>
    </location>
</feature>
<dbReference type="Pfam" id="PF03562">
    <property type="entry name" value="MltA"/>
    <property type="match status" value="1"/>
</dbReference>
<protein>
    <recommendedName>
        <fullName evidence="2">peptidoglycan lytic exotransglycosylase</fullName>
        <ecNumber evidence="2">4.2.2.n1</ecNumber>
    </recommendedName>
    <alternativeName>
        <fullName evidence="5">Murein hydrolase A</fullName>
    </alternativeName>
</protein>
<evidence type="ECO:0000259" key="7">
    <source>
        <dbReference type="SMART" id="SM00925"/>
    </source>
</evidence>
<dbReference type="EMBL" id="QMIF01000014">
    <property type="protein sequence ID" value="TVM31772.1"/>
    <property type="molecule type" value="Genomic_DNA"/>
</dbReference>
<organism evidence="8 9">
    <name type="scientific">Oceanidesulfovibrio marinus</name>
    <dbReference type="NCBI Taxonomy" id="370038"/>
    <lineage>
        <taxon>Bacteria</taxon>
        <taxon>Pseudomonadati</taxon>
        <taxon>Thermodesulfobacteriota</taxon>
        <taxon>Desulfovibrionia</taxon>
        <taxon>Desulfovibrionales</taxon>
        <taxon>Desulfovibrionaceae</taxon>
        <taxon>Oceanidesulfovibrio</taxon>
    </lineage>
</organism>
<dbReference type="CDD" id="cd14485">
    <property type="entry name" value="mltA_like_LT_A"/>
    <property type="match status" value="1"/>
</dbReference>
<evidence type="ECO:0000256" key="3">
    <source>
        <dbReference type="ARBA" id="ARBA00023239"/>
    </source>
</evidence>
<accession>A0A6P1ZEV4</accession>
<dbReference type="GO" id="GO:0019867">
    <property type="term" value="C:outer membrane"/>
    <property type="evidence" value="ECO:0007669"/>
    <property type="project" value="InterPro"/>
</dbReference>
<comment type="catalytic activity">
    <reaction evidence="1">
        <text>Exolytic cleavage of the (1-&gt;4)-beta-glycosidic linkage between N-acetylmuramic acid (MurNAc) and N-acetylglucosamine (GlcNAc) residues in peptidoglycan, from either the reducing or the non-reducing ends of the peptidoglycan chains, with concomitant formation of a 1,6-anhydrobond in the MurNAc residue.</text>
        <dbReference type="EC" id="4.2.2.n1"/>
    </reaction>
</comment>
<keyword evidence="4" id="KW-0961">Cell wall biogenesis/degradation</keyword>
<sequence>MKTCMRLFAVILAVVSLSSSGCALFGYRLPDEPPGLVSDSRALELVRSVTPAQQGFAAWRDYIPAYEASLKYALRKPPTETCFSRPWLRLTWGQLALTLQDLIATLPYADANPDILAARFAWFRIQPGTLLTGYYEPLLRCSLTPRPDYPYPLYALPPEAAQGAPMPSRDQIDHGGALAGRGLEIAWCDNPTDVFFLHVQGSGRMVLPGGSFRNVLYAGTNKQPYASVGRVLVNEGWASKDEMSMQKIRELFAAHPERVRGWLAQNPKYIFFRLADDGPIGSMGAKLTPYVSVASDRSFIPSGLPMALVARLPEAPGLEPVVLHGMITAQDTGTMDGNHLDLFTGYGEAAAARAGTMRDRAAVYVPISRRALGL</sequence>
<dbReference type="OrthoDB" id="9783686at2"/>
<dbReference type="PANTHER" id="PTHR30124:SF0">
    <property type="entry name" value="MEMBRANE-BOUND LYTIC MUREIN TRANSGLYCOSYLASE A"/>
    <property type="match status" value="1"/>
</dbReference>
<feature type="chain" id="PRO_5026717250" description="peptidoglycan lytic exotransglycosylase" evidence="6">
    <location>
        <begin position="24"/>
        <end position="374"/>
    </location>
</feature>
<dbReference type="GO" id="GO:0071555">
    <property type="term" value="P:cell wall organization"/>
    <property type="evidence" value="ECO:0007669"/>
    <property type="project" value="UniProtKB-KW"/>
</dbReference>
<dbReference type="SMART" id="SM00925">
    <property type="entry name" value="MltA"/>
    <property type="match status" value="1"/>
</dbReference>
<dbReference type="EC" id="4.2.2.n1" evidence="2"/>
<dbReference type="GO" id="GO:0008933">
    <property type="term" value="F:peptidoglycan lytic transglycosylase activity"/>
    <property type="evidence" value="ECO:0007669"/>
    <property type="project" value="TreeGrafter"/>
</dbReference>
<dbReference type="CDD" id="cd14668">
    <property type="entry name" value="mlta_B"/>
    <property type="match status" value="1"/>
</dbReference>
<keyword evidence="3" id="KW-0456">Lyase</keyword>
<dbReference type="GO" id="GO:0009253">
    <property type="term" value="P:peptidoglycan catabolic process"/>
    <property type="evidence" value="ECO:0007669"/>
    <property type="project" value="TreeGrafter"/>
</dbReference>
<proteinExistence type="predicted"/>
<dbReference type="InterPro" id="IPR010611">
    <property type="entry name" value="3D_dom"/>
</dbReference>
<dbReference type="Pfam" id="PF06725">
    <property type="entry name" value="3D"/>
    <property type="match status" value="1"/>
</dbReference>
<dbReference type="GO" id="GO:0009254">
    <property type="term" value="P:peptidoglycan turnover"/>
    <property type="evidence" value="ECO:0007669"/>
    <property type="project" value="InterPro"/>
</dbReference>
<dbReference type="InterPro" id="IPR005300">
    <property type="entry name" value="MltA_B"/>
</dbReference>
<evidence type="ECO:0000256" key="1">
    <source>
        <dbReference type="ARBA" id="ARBA00001420"/>
    </source>
</evidence>
<name>A0A6P1ZEV4_9BACT</name>
<comment type="caution">
    <text evidence="8">The sequence shown here is derived from an EMBL/GenBank/DDBJ whole genome shotgun (WGS) entry which is preliminary data.</text>
</comment>
<evidence type="ECO:0000256" key="2">
    <source>
        <dbReference type="ARBA" id="ARBA00012587"/>
    </source>
</evidence>
<dbReference type="SUPFAM" id="SSF50685">
    <property type="entry name" value="Barwin-like endoglucanases"/>
    <property type="match status" value="1"/>
</dbReference>
<dbReference type="GO" id="GO:0004553">
    <property type="term" value="F:hydrolase activity, hydrolyzing O-glycosyl compounds"/>
    <property type="evidence" value="ECO:0007669"/>
    <property type="project" value="InterPro"/>
</dbReference>
<keyword evidence="6" id="KW-0732">Signal</keyword>
<dbReference type="Gene3D" id="2.40.240.50">
    <property type="entry name" value="Barwin-like endoglucanases"/>
    <property type="match status" value="1"/>
</dbReference>
<feature type="domain" description="Lytic transglycosylase MltA" evidence="7">
    <location>
        <begin position="138"/>
        <end position="273"/>
    </location>
</feature>
<evidence type="ECO:0000313" key="8">
    <source>
        <dbReference type="EMBL" id="TVM31772.1"/>
    </source>
</evidence>